<proteinExistence type="predicted"/>
<evidence type="ECO:0000313" key="2">
    <source>
        <dbReference type="Proteomes" id="UP000315116"/>
    </source>
</evidence>
<dbReference type="InterPro" id="IPR020343">
    <property type="entry name" value="Chemokine_CC_FPV060"/>
</dbReference>
<dbReference type="Pfam" id="PF17614">
    <property type="entry name" value="FPV060"/>
    <property type="match status" value="1"/>
</dbReference>
<organism evidence="1 2">
    <name type="scientific">Shearwaterpox virus</name>
    <dbReference type="NCBI Taxonomy" id="1974596"/>
    <lineage>
        <taxon>Viruses</taxon>
        <taxon>Varidnaviria</taxon>
        <taxon>Bamfordvirae</taxon>
        <taxon>Nucleocytoviricota</taxon>
        <taxon>Pokkesviricetes</taxon>
        <taxon>Chitovirales</taxon>
        <taxon>Poxviridae</taxon>
        <taxon>Chordopoxvirinae</taxon>
        <taxon>Avipoxvirus</taxon>
        <taxon>Avipoxvirus canarypox</taxon>
        <taxon>Canarypox virus</taxon>
    </lineage>
</organism>
<reference evidence="1 2" key="1">
    <citation type="journal article" date="2017" name="BMC Genomics">
        <title>Genomic characterization of two novel pathogenic avipoxviruses isolated from pacific shearwaters (Ardenna spp.).</title>
        <authorList>
            <person name="Sarker S."/>
            <person name="Das S."/>
            <person name="Lavers J.L."/>
            <person name="Hutton I."/>
            <person name="Helbig K."/>
            <person name="Imbery J."/>
            <person name="Upton C."/>
            <person name="Raidal S.R."/>
        </authorList>
    </citation>
    <scope>NUCLEOTIDE SEQUENCE [LARGE SCALE GENOMIC DNA]</scope>
    <source>
        <strain evidence="1 2">SWPV-1</strain>
    </source>
</reference>
<dbReference type="EMBL" id="KX857216">
    <property type="protein sequence ID" value="ARF02679.1"/>
    <property type="molecule type" value="Genomic_DNA"/>
</dbReference>
<sequence>MIKYYKICVIFAQIILLSVCDPPRCNQNCCERGKTYDVSKYNHERCVFSCRIKDAGDVICGICNNCSYSDTYFSLDMSERSLKECISKCPPMPQSGCQGECCTQLEMINHQKASNPNACCDGIKMEDINTIASSNHISCRKSRDSCNTKGYLFLLASNSSVCAPSNSRQRDIGYKYPNRECIPISHKYNPRENRQ</sequence>
<evidence type="ECO:0000313" key="1">
    <source>
        <dbReference type="EMBL" id="ARF02679.1"/>
    </source>
</evidence>
<dbReference type="Proteomes" id="UP000315116">
    <property type="component" value="Segment"/>
</dbReference>
<name>A0A1V0S7Y0_CNPV</name>
<gene>
    <name evidence="1" type="primary">SWPV1-072</name>
</gene>
<protein>
    <submittedName>
        <fullName evidence="1">SWPV1-072</fullName>
    </submittedName>
</protein>
<accession>A0A1V0S7Y0</accession>